<feature type="signal peptide" evidence="5">
    <location>
        <begin position="1"/>
        <end position="22"/>
    </location>
</feature>
<dbReference type="KEGG" id="mcos:GM418_00215"/>
<dbReference type="InterPro" id="IPR010538">
    <property type="entry name" value="DHOR"/>
</dbReference>
<feature type="chain" id="PRO_5026333228" evidence="5">
    <location>
        <begin position="23"/>
        <end position="477"/>
    </location>
</feature>
<dbReference type="GO" id="GO:0009055">
    <property type="term" value="F:electron transfer activity"/>
    <property type="evidence" value="ECO:0007669"/>
    <property type="project" value="InterPro"/>
</dbReference>
<feature type="domain" description="Cytochrome c" evidence="6">
    <location>
        <begin position="352"/>
        <end position="477"/>
    </location>
</feature>
<keyword evidence="2 4" id="KW-0479">Metal-binding</keyword>
<gene>
    <name evidence="7" type="ORF">GM418_00215</name>
</gene>
<evidence type="ECO:0000256" key="5">
    <source>
        <dbReference type="SAM" id="SignalP"/>
    </source>
</evidence>
<dbReference type="EMBL" id="CP046401">
    <property type="protein sequence ID" value="QGY42131.1"/>
    <property type="molecule type" value="Genomic_DNA"/>
</dbReference>
<dbReference type="GO" id="GO:0020037">
    <property type="term" value="F:heme binding"/>
    <property type="evidence" value="ECO:0007669"/>
    <property type="project" value="InterPro"/>
</dbReference>
<dbReference type="GO" id="GO:0004130">
    <property type="term" value="F:cytochrome-c peroxidase activity"/>
    <property type="evidence" value="ECO:0007669"/>
    <property type="project" value="TreeGrafter"/>
</dbReference>
<dbReference type="PANTHER" id="PTHR30600">
    <property type="entry name" value="CYTOCHROME C PEROXIDASE-RELATED"/>
    <property type="match status" value="1"/>
</dbReference>
<dbReference type="Proteomes" id="UP000428260">
    <property type="component" value="Chromosome"/>
</dbReference>
<dbReference type="PANTHER" id="PTHR30600:SF4">
    <property type="entry name" value="CYTOCHROME C DOMAIN-CONTAINING PROTEIN"/>
    <property type="match status" value="1"/>
</dbReference>
<evidence type="ECO:0000256" key="3">
    <source>
        <dbReference type="ARBA" id="ARBA00023004"/>
    </source>
</evidence>
<reference evidence="7 8" key="1">
    <citation type="submission" date="2019-11" db="EMBL/GenBank/DDBJ databases">
        <authorList>
            <person name="Zheng R.K."/>
            <person name="Sun C.M."/>
        </authorList>
    </citation>
    <scope>NUCLEOTIDE SEQUENCE [LARGE SCALE GENOMIC DNA]</scope>
    <source>
        <strain evidence="7 8">WC007</strain>
    </source>
</reference>
<keyword evidence="5" id="KW-0732">Signal</keyword>
<evidence type="ECO:0000313" key="7">
    <source>
        <dbReference type="EMBL" id="QGY42131.1"/>
    </source>
</evidence>
<dbReference type="SUPFAM" id="SSF46626">
    <property type="entry name" value="Cytochrome c"/>
    <property type="match status" value="1"/>
</dbReference>
<evidence type="ECO:0000259" key="6">
    <source>
        <dbReference type="PROSITE" id="PS51007"/>
    </source>
</evidence>
<evidence type="ECO:0000256" key="1">
    <source>
        <dbReference type="ARBA" id="ARBA00022617"/>
    </source>
</evidence>
<dbReference type="AlphaFoldDB" id="A0A6I6JIN8"/>
<dbReference type="Gene3D" id="1.10.760.10">
    <property type="entry name" value="Cytochrome c-like domain"/>
    <property type="match status" value="1"/>
</dbReference>
<keyword evidence="8" id="KW-1185">Reference proteome</keyword>
<evidence type="ECO:0000256" key="4">
    <source>
        <dbReference type="PROSITE-ProRule" id="PRU00433"/>
    </source>
</evidence>
<dbReference type="GO" id="GO:0046872">
    <property type="term" value="F:metal ion binding"/>
    <property type="evidence" value="ECO:0007669"/>
    <property type="project" value="UniProtKB-KW"/>
</dbReference>
<dbReference type="RefSeq" id="WP_158861986.1">
    <property type="nucleotide sequence ID" value="NZ_CP046401.1"/>
</dbReference>
<dbReference type="Pfam" id="PF06537">
    <property type="entry name" value="DHOR"/>
    <property type="match status" value="2"/>
</dbReference>
<keyword evidence="1 4" id="KW-0349">Heme</keyword>
<dbReference type="PROSITE" id="PS51007">
    <property type="entry name" value="CYTC"/>
    <property type="match status" value="1"/>
</dbReference>
<dbReference type="InterPro" id="IPR051395">
    <property type="entry name" value="Cytochrome_c_Peroxidase/MauG"/>
</dbReference>
<dbReference type="InterPro" id="IPR036909">
    <property type="entry name" value="Cyt_c-like_dom_sf"/>
</dbReference>
<sequence length="477" mass="53509">MKLFCTKNIFLLPVVLLLASCAKDDTIGTPEVEVLAEEYYSGGINGTVFNETSKCFEQPSPAISDLNAFLNGEAFFEGSFVSDSDVPFGGLGPVYIKTSCISCHPGYGRAQRVDDFSIDHGNGYIAFVHMPDGSIVPGFTVMLQTHAVAPFVPPAEGVDITWNQFVDEYGNKYPDGTPYNEGKAIEGTLIYPTAELINCIMDLPAEYKVSIEATIGIYGTGLLDAIADESIIDEYERQQAMDGVIKGQHGPWITESFDGKQHLGKFTWHCSRATLQNGPGYNALYSISNITREDRPNLYATTQWMEKQHELGIDTTGLHGPQKAELSYDDLLDFMVWHRGLAVPAARNLDDPDVQQGKNLFYEGKCAECHKPSWTTGDYEYIPEYSNQKIWPYTDLLMHDMGDENQGRFRTYRTPPLWGRGLMNKAANHTDMFHDLRARNFEEAILWHFGEAEDSREFFRNLAKEDRKALILFCASI</sequence>
<dbReference type="PROSITE" id="PS51257">
    <property type="entry name" value="PROKAR_LIPOPROTEIN"/>
    <property type="match status" value="1"/>
</dbReference>
<keyword evidence="3 4" id="KW-0408">Iron</keyword>
<organism evidence="7 8">
    <name type="scientific">Maribellus comscasis</name>
    <dbReference type="NCBI Taxonomy" id="2681766"/>
    <lineage>
        <taxon>Bacteria</taxon>
        <taxon>Pseudomonadati</taxon>
        <taxon>Bacteroidota</taxon>
        <taxon>Bacteroidia</taxon>
        <taxon>Marinilabiliales</taxon>
        <taxon>Prolixibacteraceae</taxon>
        <taxon>Maribellus</taxon>
    </lineage>
</organism>
<protein>
    <submittedName>
        <fullName evidence="7">Thiol oxidoreductase</fullName>
    </submittedName>
</protein>
<proteinExistence type="predicted"/>
<name>A0A6I6JIN8_9BACT</name>
<dbReference type="InterPro" id="IPR009056">
    <property type="entry name" value="Cyt_c-like_dom"/>
</dbReference>
<evidence type="ECO:0000256" key="2">
    <source>
        <dbReference type="ARBA" id="ARBA00022723"/>
    </source>
</evidence>
<evidence type="ECO:0000313" key="8">
    <source>
        <dbReference type="Proteomes" id="UP000428260"/>
    </source>
</evidence>
<accession>A0A6I6JIN8</accession>